<organism evidence="3 4">
    <name type="scientific">Sporormia fimetaria CBS 119925</name>
    <dbReference type="NCBI Taxonomy" id="1340428"/>
    <lineage>
        <taxon>Eukaryota</taxon>
        <taxon>Fungi</taxon>
        <taxon>Dikarya</taxon>
        <taxon>Ascomycota</taxon>
        <taxon>Pezizomycotina</taxon>
        <taxon>Dothideomycetes</taxon>
        <taxon>Pleosporomycetidae</taxon>
        <taxon>Pleosporales</taxon>
        <taxon>Sporormiaceae</taxon>
        <taxon>Sporormia</taxon>
    </lineage>
</organism>
<sequence>MSAEELGAALTAPESSIAQLASTAADFSGESLPDIAARYLDAFCDNTISPVRRRWTGLVLAKLLRASSDVIKHLSTRPEKLSGLGKTLCGPELEETRIVAGVLIREALIQGTNLLHCWPSDKVPNSVRTFPQDDGNRWIEAFQGYLDALFDLKLMETAKNTGGLAVLYSVCCSFSDGTKWAPSDGANLVVLIQAGCLTLVATDLNMHSSQFLDIPLHHILETELQKARLYDSQSLGTEQEPWEVVLNLKDLPWTYRLNSTNRYATEIRIMFRHRLDAAECETCIKESNGEHSGLSLAASDAEIRRVMETPIKKPGGALSSIKRVKGTTTFPKETCEQDRDDLSVYDFPPDSPGAQDARRKPSSARPTKPKGKMKATLRATQGSPGSKKKEKTGKKKLPGTGTIPRDSVSEGSNVAAIPSDRLPQKRKRPEVARKIDYNEAEDPEYGGSEVECVDKPLQRQQRVASGSTPPNYKASKGVNPISVAKLSPHGSVIKSTANLSSGRAASQAERSIGQAPRGRASKETSLAGPLAKTRHEIETLQSLVHGSTPVSRSSGSSQAEGDDEILDGAPVYANSPLPARGSFPHSVAKSHRKRTATEITVETPKKAKRVKQCPFTDAPRTAAPLRCLHEQPTSPSLHIKHAPLSKQSPIQLPISQHSDLQMLVDTEQPQDPALPEDLNAQNTPFNRNAHLTEPVDSGEGHVLSSNSKPLPAPPTEGSKAISGYMTMEDLDEETLGVEPLMEIPFDTPSKMPNTKLTRTLSARALKSKHKPKTSSATGRQHPSPSLGPHACRLGKYQAEPEPDQDETLVEPAAPFLKTRKTLESSPPVLHRAPSSHSSTSALRSPTPDDAPEAEAEDEEWEASLKPHQREYGARVTRVVRRVLRHVVDSETAVDEVVKTYAEDGQKLIDELAERHREEYAAKSAEVQAQRQEVRREFLRRAEKLKR</sequence>
<feature type="compositionally biased region" description="Polar residues" evidence="2">
    <location>
        <begin position="493"/>
        <end position="504"/>
    </location>
</feature>
<feature type="region of interest" description="Disordered" evidence="2">
    <location>
        <begin position="482"/>
        <end position="573"/>
    </location>
</feature>
<feature type="coiled-coil region" evidence="1">
    <location>
        <begin position="912"/>
        <end position="941"/>
    </location>
</feature>
<feature type="compositionally biased region" description="Polar residues" evidence="2">
    <location>
        <begin position="773"/>
        <end position="783"/>
    </location>
</feature>
<reference evidence="3" key="1">
    <citation type="journal article" date="2020" name="Stud. Mycol.">
        <title>101 Dothideomycetes genomes: a test case for predicting lifestyles and emergence of pathogens.</title>
        <authorList>
            <person name="Haridas S."/>
            <person name="Albert R."/>
            <person name="Binder M."/>
            <person name="Bloem J."/>
            <person name="Labutti K."/>
            <person name="Salamov A."/>
            <person name="Andreopoulos B."/>
            <person name="Baker S."/>
            <person name="Barry K."/>
            <person name="Bills G."/>
            <person name="Bluhm B."/>
            <person name="Cannon C."/>
            <person name="Castanera R."/>
            <person name="Culley D."/>
            <person name="Daum C."/>
            <person name="Ezra D."/>
            <person name="Gonzalez J."/>
            <person name="Henrissat B."/>
            <person name="Kuo A."/>
            <person name="Liang C."/>
            <person name="Lipzen A."/>
            <person name="Lutzoni F."/>
            <person name="Magnuson J."/>
            <person name="Mondo S."/>
            <person name="Nolan M."/>
            <person name="Ohm R."/>
            <person name="Pangilinan J."/>
            <person name="Park H.-J."/>
            <person name="Ramirez L."/>
            <person name="Alfaro M."/>
            <person name="Sun H."/>
            <person name="Tritt A."/>
            <person name="Yoshinaga Y."/>
            <person name="Zwiers L.-H."/>
            <person name="Turgeon B."/>
            <person name="Goodwin S."/>
            <person name="Spatafora J."/>
            <person name="Crous P."/>
            <person name="Grigoriev I."/>
        </authorList>
    </citation>
    <scope>NUCLEOTIDE SEQUENCE</scope>
    <source>
        <strain evidence="3">CBS 119925</strain>
    </source>
</reference>
<dbReference type="EMBL" id="MU006565">
    <property type="protein sequence ID" value="KAF2749614.1"/>
    <property type="molecule type" value="Genomic_DNA"/>
</dbReference>
<keyword evidence="1" id="KW-0175">Coiled coil</keyword>
<accession>A0A6A6VIT3</accession>
<protein>
    <submittedName>
        <fullName evidence="3">Uncharacterized protein</fullName>
    </submittedName>
</protein>
<feature type="compositionally biased region" description="Polar residues" evidence="2">
    <location>
        <begin position="834"/>
        <end position="843"/>
    </location>
</feature>
<evidence type="ECO:0000313" key="3">
    <source>
        <dbReference type="EMBL" id="KAF2749614.1"/>
    </source>
</evidence>
<feature type="compositionally biased region" description="Low complexity" evidence="2">
    <location>
        <begin position="547"/>
        <end position="557"/>
    </location>
</feature>
<dbReference type="OrthoDB" id="5374844at2759"/>
<keyword evidence="4" id="KW-1185">Reference proteome</keyword>
<feature type="compositionally biased region" description="Basic residues" evidence="2">
    <location>
        <begin position="386"/>
        <end position="397"/>
    </location>
</feature>
<proteinExistence type="predicted"/>
<dbReference type="Proteomes" id="UP000799440">
    <property type="component" value="Unassembled WGS sequence"/>
</dbReference>
<feature type="compositionally biased region" description="Basic and acidic residues" evidence="2">
    <location>
        <begin position="333"/>
        <end position="342"/>
    </location>
</feature>
<feature type="region of interest" description="Disordered" evidence="2">
    <location>
        <begin position="329"/>
        <end position="453"/>
    </location>
</feature>
<dbReference type="AlphaFoldDB" id="A0A6A6VIT3"/>
<gene>
    <name evidence="3" type="ORF">M011DRAFT_474973</name>
</gene>
<name>A0A6A6VIT3_9PLEO</name>
<feature type="region of interest" description="Disordered" evidence="2">
    <location>
        <begin position="763"/>
        <end position="792"/>
    </location>
</feature>
<feature type="region of interest" description="Disordered" evidence="2">
    <location>
        <begin position="818"/>
        <end position="870"/>
    </location>
</feature>
<evidence type="ECO:0000256" key="2">
    <source>
        <dbReference type="SAM" id="MobiDB-lite"/>
    </source>
</evidence>
<evidence type="ECO:0000256" key="1">
    <source>
        <dbReference type="SAM" id="Coils"/>
    </source>
</evidence>
<feature type="compositionally biased region" description="Acidic residues" evidence="2">
    <location>
        <begin position="849"/>
        <end position="861"/>
    </location>
</feature>
<feature type="region of interest" description="Disordered" evidence="2">
    <location>
        <begin position="681"/>
        <end position="716"/>
    </location>
</feature>
<evidence type="ECO:0000313" key="4">
    <source>
        <dbReference type="Proteomes" id="UP000799440"/>
    </source>
</evidence>